<protein>
    <recommendedName>
        <fullName evidence="10">Ubiquinol-cytochrome C reductase hinge domain-containing protein</fullName>
    </recommendedName>
</protein>
<keyword evidence="12" id="KW-1185">Reference proteome</keyword>
<keyword evidence="7" id="KW-0496">Mitochondrion</keyword>
<proteinExistence type="inferred from homology"/>
<dbReference type="InterPro" id="IPR003422">
    <property type="entry name" value="Cyt_b-c1_6"/>
</dbReference>
<dbReference type="SUPFAM" id="SSF81531">
    <property type="entry name" value="Non-heme 11 kDa protein of cytochrome bc1 complex (Ubiquinol-cytochrome c reductase)"/>
    <property type="match status" value="1"/>
</dbReference>
<keyword evidence="3" id="KW-0813">Transport</keyword>
<dbReference type="Gene3D" id="1.10.287.20">
    <property type="entry name" value="Ubiquinol-cytochrome C reductase hinge domain"/>
    <property type="match status" value="1"/>
</dbReference>
<dbReference type="EMBL" id="SGPM01000007">
    <property type="protein sequence ID" value="THH33367.1"/>
    <property type="molecule type" value="Genomic_DNA"/>
</dbReference>
<dbReference type="GO" id="GO:0005743">
    <property type="term" value="C:mitochondrial inner membrane"/>
    <property type="evidence" value="ECO:0007669"/>
    <property type="project" value="UniProtKB-SubCell"/>
</dbReference>
<comment type="caution">
    <text evidence="11">The sequence shown here is derived from an EMBL/GenBank/DDBJ whole genome shotgun (WGS) entry which is preliminary data.</text>
</comment>
<evidence type="ECO:0000313" key="12">
    <source>
        <dbReference type="Proteomes" id="UP000308730"/>
    </source>
</evidence>
<keyword evidence="5" id="KW-0999">Mitochondrion inner membrane</keyword>
<evidence type="ECO:0000256" key="8">
    <source>
        <dbReference type="ARBA" id="ARBA00023136"/>
    </source>
</evidence>
<evidence type="ECO:0000259" key="10">
    <source>
        <dbReference type="Pfam" id="PF02320"/>
    </source>
</evidence>
<dbReference type="OrthoDB" id="405848at2759"/>
<evidence type="ECO:0000256" key="6">
    <source>
        <dbReference type="ARBA" id="ARBA00022982"/>
    </source>
</evidence>
<evidence type="ECO:0000256" key="7">
    <source>
        <dbReference type="ARBA" id="ARBA00023128"/>
    </source>
</evidence>
<evidence type="ECO:0000256" key="9">
    <source>
        <dbReference type="SAM" id="MobiDB-lite"/>
    </source>
</evidence>
<dbReference type="AlphaFoldDB" id="A0A4S4N5D1"/>
<evidence type="ECO:0000313" key="11">
    <source>
        <dbReference type="EMBL" id="THH33367.1"/>
    </source>
</evidence>
<dbReference type="PANTHER" id="PTHR15336:SF0">
    <property type="entry name" value="CYTOCHROME B-C1 COMPLEX SUBUNIT 6, MITOCHONDRIAL"/>
    <property type="match status" value="1"/>
</dbReference>
<feature type="compositionally biased region" description="Acidic residues" evidence="9">
    <location>
        <begin position="36"/>
        <end position="54"/>
    </location>
</feature>
<evidence type="ECO:0000256" key="3">
    <source>
        <dbReference type="ARBA" id="ARBA00022448"/>
    </source>
</evidence>
<gene>
    <name evidence="11" type="ORF">EUX98_g831</name>
</gene>
<feature type="region of interest" description="Disordered" evidence="9">
    <location>
        <begin position="14"/>
        <end position="54"/>
    </location>
</feature>
<name>A0A4S4N5D1_9APHY</name>
<evidence type="ECO:0000256" key="5">
    <source>
        <dbReference type="ARBA" id="ARBA00022792"/>
    </source>
</evidence>
<keyword evidence="6" id="KW-0249">Electron transport</keyword>
<accession>A0A4S4N5D1</accession>
<dbReference type="GO" id="GO:0006122">
    <property type="term" value="P:mitochondrial electron transport, ubiquinol to cytochrome c"/>
    <property type="evidence" value="ECO:0007669"/>
    <property type="project" value="InterPro"/>
</dbReference>
<comment type="similarity">
    <text evidence="2">Belongs to the UQCRH/QCR6 family.</text>
</comment>
<evidence type="ECO:0000256" key="4">
    <source>
        <dbReference type="ARBA" id="ARBA00022660"/>
    </source>
</evidence>
<keyword evidence="4" id="KW-0679">Respiratory chain</keyword>
<evidence type="ECO:0000256" key="1">
    <source>
        <dbReference type="ARBA" id="ARBA00004137"/>
    </source>
</evidence>
<organism evidence="11 12">
    <name type="scientific">Antrodiella citrinella</name>
    <dbReference type="NCBI Taxonomy" id="2447956"/>
    <lineage>
        <taxon>Eukaryota</taxon>
        <taxon>Fungi</taxon>
        <taxon>Dikarya</taxon>
        <taxon>Basidiomycota</taxon>
        <taxon>Agaricomycotina</taxon>
        <taxon>Agaricomycetes</taxon>
        <taxon>Polyporales</taxon>
        <taxon>Steccherinaceae</taxon>
        <taxon>Antrodiella</taxon>
    </lineage>
</organism>
<sequence>MSLSSFFSSFVSTVYADSPEEPKEEVKEEESKPDEAAEEPAAEEEEEEEPEDIMPEIVEACKESKACATATHHFAHCEEKVNAGQGYPHEDCVEEFMMHCVNSCVAPKLFEKLK</sequence>
<dbReference type="Pfam" id="PF02320">
    <property type="entry name" value="UCR_hinge"/>
    <property type="match status" value="1"/>
</dbReference>
<feature type="compositionally biased region" description="Basic and acidic residues" evidence="9">
    <location>
        <begin position="20"/>
        <end position="35"/>
    </location>
</feature>
<dbReference type="Proteomes" id="UP000308730">
    <property type="component" value="Unassembled WGS sequence"/>
</dbReference>
<keyword evidence="8" id="KW-0472">Membrane</keyword>
<evidence type="ECO:0000256" key="2">
    <source>
        <dbReference type="ARBA" id="ARBA00006498"/>
    </source>
</evidence>
<dbReference type="InterPro" id="IPR036811">
    <property type="entry name" value="Ubol_cytC_Rdtase_hinge_dom_sf"/>
</dbReference>
<reference evidence="11 12" key="1">
    <citation type="submission" date="2019-02" db="EMBL/GenBank/DDBJ databases">
        <title>Genome sequencing of the rare red list fungi Antrodiella citrinella (Flaviporus citrinellus).</title>
        <authorList>
            <person name="Buettner E."/>
            <person name="Kellner H."/>
        </authorList>
    </citation>
    <scope>NUCLEOTIDE SEQUENCE [LARGE SCALE GENOMIC DNA]</scope>
    <source>
        <strain evidence="11 12">DSM 108506</strain>
    </source>
</reference>
<dbReference type="InterPro" id="IPR023184">
    <property type="entry name" value="Ubol_cytC_Rdtase_hinge_dom"/>
</dbReference>
<dbReference type="PANTHER" id="PTHR15336">
    <property type="entry name" value="UBIQUINOL-CYTOCHROME C REDUCTASE COMPLEX 7.8 KDA PROTEIN"/>
    <property type="match status" value="1"/>
</dbReference>
<feature type="domain" description="Ubiquinol-cytochrome C reductase hinge" evidence="10">
    <location>
        <begin position="52"/>
        <end position="114"/>
    </location>
</feature>
<comment type="subcellular location">
    <subcellularLocation>
        <location evidence="1">Mitochondrion inner membrane</location>
        <topology evidence="1">Peripheral membrane protein</topology>
        <orientation evidence="1">Intermembrane side</orientation>
    </subcellularLocation>
</comment>